<proteinExistence type="predicted"/>
<comment type="caution">
    <text evidence="1">The sequence shown here is derived from an EMBL/GenBank/DDBJ whole genome shotgun (WGS) entry which is preliminary data.</text>
</comment>
<evidence type="ECO:0000313" key="1">
    <source>
        <dbReference type="EMBL" id="KAK3891707.1"/>
    </source>
</evidence>
<protein>
    <submittedName>
        <fullName evidence="1">Uncharacterized protein</fullName>
    </submittedName>
</protein>
<dbReference type="EMBL" id="JAWQEG010000316">
    <property type="protein sequence ID" value="KAK3891707.1"/>
    <property type="molecule type" value="Genomic_DNA"/>
</dbReference>
<accession>A0AAE1GH47</accession>
<gene>
    <name evidence="1" type="ORF">Pcinc_004416</name>
</gene>
<dbReference type="AlphaFoldDB" id="A0AAE1GH47"/>
<sequence>MKKTEFRARNFFWAGVPEPDTDDLDVGKAADLEFVTGLFFRHMKVENSKYKVEDTTRIYGGKDSSGQQGKPRLLRVRFDVPESVGHVARAAPNIRNSEDPVVNQIRVFRDRSRN</sequence>
<keyword evidence="2" id="KW-1185">Reference proteome</keyword>
<reference evidence="1" key="1">
    <citation type="submission" date="2023-10" db="EMBL/GenBank/DDBJ databases">
        <title>Genome assemblies of two species of porcelain crab, Petrolisthes cinctipes and Petrolisthes manimaculis (Anomura: Porcellanidae).</title>
        <authorList>
            <person name="Angst P."/>
        </authorList>
    </citation>
    <scope>NUCLEOTIDE SEQUENCE</scope>
    <source>
        <strain evidence="1">PB745_01</strain>
        <tissue evidence="1">Gill</tissue>
    </source>
</reference>
<evidence type="ECO:0000313" key="2">
    <source>
        <dbReference type="Proteomes" id="UP001286313"/>
    </source>
</evidence>
<dbReference type="Proteomes" id="UP001286313">
    <property type="component" value="Unassembled WGS sequence"/>
</dbReference>
<name>A0AAE1GH47_PETCI</name>
<organism evidence="1 2">
    <name type="scientific">Petrolisthes cinctipes</name>
    <name type="common">Flat porcelain crab</name>
    <dbReference type="NCBI Taxonomy" id="88211"/>
    <lineage>
        <taxon>Eukaryota</taxon>
        <taxon>Metazoa</taxon>
        <taxon>Ecdysozoa</taxon>
        <taxon>Arthropoda</taxon>
        <taxon>Crustacea</taxon>
        <taxon>Multicrustacea</taxon>
        <taxon>Malacostraca</taxon>
        <taxon>Eumalacostraca</taxon>
        <taxon>Eucarida</taxon>
        <taxon>Decapoda</taxon>
        <taxon>Pleocyemata</taxon>
        <taxon>Anomura</taxon>
        <taxon>Galatheoidea</taxon>
        <taxon>Porcellanidae</taxon>
        <taxon>Petrolisthes</taxon>
    </lineage>
</organism>